<reference evidence="25 26" key="1">
    <citation type="journal article" date="2012" name="J. Bacteriol.">
        <title>Complete genome sequence of strain 1860, a crenarchaeon of the genus pyrobaculum able to grow with various electron acceptors.</title>
        <authorList>
            <person name="Mardanov A.V."/>
            <person name="Gumerov V.M."/>
            <person name="Slobodkina G.B."/>
            <person name="Beletsky A.V."/>
            <person name="Bonch-Osmolovskaya E.A."/>
            <person name="Ravin N.V."/>
            <person name="Skryabin K.G."/>
        </authorList>
    </citation>
    <scope>NUCLEOTIDE SEQUENCE [LARGE SCALE GENOMIC DNA]</scope>
    <source>
        <strain evidence="25 26">1860</strain>
    </source>
</reference>
<evidence type="ECO:0000256" key="5">
    <source>
        <dbReference type="ARBA" id="ARBA00004308"/>
    </source>
</evidence>
<evidence type="ECO:0000256" key="22">
    <source>
        <dbReference type="SAM" id="Phobius"/>
    </source>
</evidence>
<feature type="transmembrane region" description="Helical" evidence="22">
    <location>
        <begin position="230"/>
        <end position="248"/>
    </location>
</feature>
<keyword evidence="13" id="KW-0460">Magnesium</keyword>
<evidence type="ECO:0000256" key="6">
    <source>
        <dbReference type="ARBA" id="ARBA00004922"/>
    </source>
</evidence>
<evidence type="ECO:0000256" key="2">
    <source>
        <dbReference type="ARBA" id="ARBA00001936"/>
    </source>
</evidence>
<dbReference type="GO" id="GO:0012505">
    <property type="term" value="C:endomembrane system"/>
    <property type="evidence" value="ECO:0007669"/>
    <property type="project" value="UniProtKB-SubCell"/>
</dbReference>
<dbReference type="GO" id="GO:0000271">
    <property type="term" value="P:polysaccharide biosynthetic process"/>
    <property type="evidence" value="ECO:0007669"/>
    <property type="project" value="InterPro"/>
</dbReference>
<evidence type="ECO:0000256" key="10">
    <source>
        <dbReference type="ARBA" id="ARBA00022679"/>
    </source>
</evidence>
<comment type="function">
    <text evidence="17">Transfers mannose from GDP-mannose to dolichol monophosphate to form dolichol phosphate mannose (Dol-P-Man) which is the mannosyl donor in pathways leading to N-glycosylation, glycosyl phosphatidylinositol membrane anchoring, and O-mannosylation of proteins.</text>
</comment>
<evidence type="ECO:0000256" key="21">
    <source>
        <dbReference type="ARBA" id="ARBA00083744"/>
    </source>
</evidence>
<keyword evidence="16" id="KW-0464">Manganese</keyword>
<dbReference type="CDD" id="cd06442">
    <property type="entry name" value="DPM1_like"/>
    <property type="match status" value="1"/>
</dbReference>
<evidence type="ECO:0000256" key="9">
    <source>
        <dbReference type="ARBA" id="ARBA00022676"/>
    </source>
</evidence>
<keyword evidence="12" id="KW-0479">Metal-binding</keyword>
<dbReference type="InterPro" id="IPR039528">
    <property type="entry name" value="DPM1-like"/>
</dbReference>
<dbReference type="GO" id="GO:0035269">
    <property type="term" value="P:protein O-linked glycosylation via mannose"/>
    <property type="evidence" value="ECO:0007669"/>
    <property type="project" value="TreeGrafter"/>
</dbReference>
<dbReference type="InterPro" id="IPR029044">
    <property type="entry name" value="Nucleotide-diphossugar_trans"/>
</dbReference>
<dbReference type="eggNOG" id="arCOG00894">
    <property type="taxonomic scope" value="Archaea"/>
</dbReference>
<keyword evidence="26" id="KW-1185">Reference proteome</keyword>
<comment type="subcellular location">
    <subcellularLocation>
        <location evidence="5">Endomembrane system</location>
    </subcellularLocation>
    <subcellularLocation>
        <location evidence="4">Membrane</location>
        <topology evidence="4">Multi-pass membrane protein</topology>
    </subcellularLocation>
</comment>
<evidence type="ECO:0000313" key="25">
    <source>
        <dbReference type="EMBL" id="AET34229.1"/>
    </source>
</evidence>
<protein>
    <recommendedName>
        <fullName evidence="18">Dolichol-phosphate mannosyltransferase</fullName>
        <ecNumber evidence="8">2.4.1.83</ecNumber>
    </recommendedName>
    <alternativeName>
        <fullName evidence="20">Dolichol-phosphate mannose synthase</fullName>
    </alternativeName>
    <alternativeName>
        <fullName evidence="19">Dolichyl-phosphate beta-D-mannosyltransferase</fullName>
    </alternativeName>
    <alternativeName>
        <fullName evidence="21">Mannose-P-dolichol synthase</fullName>
    </alternativeName>
</protein>
<dbReference type="InterPro" id="IPR001173">
    <property type="entry name" value="Glyco_trans_2-like"/>
</dbReference>
<keyword evidence="9 25" id="KW-0328">Glycosyltransferase</keyword>
<evidence type="ECO:0000256" key="11">
    <source>
        <dbReference type="ARBA" id="ARBA00022692"/>
    </source>
</evidence>
<keyword evidence="10 25" id="KW-0808">Transferase</keyword>
<evidence type="ECO:0000256" key="18">
    <source>
        <dbReference type="ARBA" id="ARBA00074878"/>
    </source>
</evidence>
<dbReference type="STRING" id="1104324.P186_2853"/>
<keyword evidence="11 22" id="KW-0812">Transmembrane</keyword>
<keyword evidence="15 22" id="KW-0472">Membrane</keyword>
<evidence type="ECO:0000256" key="15">
    <source>
        <dbReference type="ARBA" id="ARBA00023136"/>
    </source>
</evidence>
<dbReference type="EMBL" id="CP003098">
    <property type="protein sequence ID" value="AET34229.1"/>
    <property type="molecule type" value="Genomic_DNA"/>
</dbReference>
<evidence type="ECO:0000256" key="20">
    <source>
        <dbReference type="ARBA" id="ARBA00082614"/>
    </source>
</evidence>
<evidence type="ECO:0000256" key="14">
    <source>
        <dbReference type="ARBA" id="ARBA00022989"/>
    </source>
</evidence>
<comment type="cofactor">
    <cofactor evidence="1">
        <name>Ca(2+)</name>
        <dbReference type="ChEBI" id="CHEBI:29108"/>
    </cofactor>
</comment>
<proteinExistence type="inferred from homology"/>
<comment type="cofactor">
    <cofactor evidence="3">
        <name>Mg(2+)</name>
        <dbReference type="ChEBI" id="CHEBI:18420"/>
    </cofactor>
</comment>
<comment type="similarity">
    <text evidence="7">Belongs to the glycosyltransferase 2 family.</text>
</comment>
<dbReference type="Proteomes" id="UP000005867">
    <property type="component" value="Chromosome"/>
</dbReference>
<dbReference type="FunFam" id="3.90.550.10:FF:000119">
    <property type="entry name" value="Dolichol-phosphate mannosyltransferase subunit 1"/>
    <property type="match status" value="1"/>
</dbReference>
<dbReference type="InterPro" id="IPR007267">
    <property type="entry name" value="GtrA_DPMS_TM"/>
</dbReference>
<comment type="cofactor">
    <cofactor evidence="2">
        <name>Mn(2+)</name>
        <dbReference type="ChEBI" id="CHEBI:29035"/>
    </cofactor>
</comment>
<evidence type="ECO:0000256" key="19">
    <source>
        <dbReference type="ARBA" id="ARBA00082336"/>
    </source>
</evidence>
<dbReference type="BioCyc" id="PSP1104324:GJSN-2791-MONOMER"/>
<evidence type="ECO:0000256" key="7">
    <source>
        <dbReference type="ARBA" id="ARBA00006739"/>
    </source>
</evidence>
<evidence type="ECO:0000256" key="16">
    <source>
        <dbReference type="ARBA" id="ARBA00023211"/>
    </source>
</evidence>
<dbReference type="PANTHER" id="PTHR43398:SF1">
    <property type="entry name" value="DOLICHOL-PHOSPHATE MANNOSYLTRANSFERASE SUBUNIT 1"/>
    <property type="match status" value="1"/>
</dbReference>
<dbReference type="GeneID" id="11594452"/>
<accession>G7VFM3</accession>
<dbReference type="HOGENOM" id="CLU_039727_0_0_2"/>
<dbReference type="Pfam" id="PF00535">
    <property type="entry name" value="Glycos_transf_2"/>
    <property type="match status" value="1"/>
</dbReference>
<comment type="pathway">
    <text evidence="6">Protein modification; protein glycosylation.</text>
</comment>
<evidence type="ECO:0000256" key="4">
    <source>
        <dbReference type="ARBA" id="ARBA00004141"/>
    </source>
</evidence>
<organism evidence="25 26">
    <name type="scientific">Pyrobaculum ferrireducens</name>
    <dbReference type="NCBI Taxonomy" id="1104324"/>
    <lineage>
        <taxon>Archaea</taxon>
        <taxon>Thermoproteota</taxon>
        <taxon>Thermoprotei</taxon>
        <taxon>Thermoproteales</taxon>
        <taxon>Thermoproteaceae</taxon>
        <taxon>Pyrobaculum</taxon>
    </lineage>
</organism>
<dbReference type="AlphaFoldDB" id="G7VFM3"/>
<evidence type="ECO:0000259" key="24">
    <source>
        <dbReference type="Pfam" id="PF04138"/>
    </source>
</evidence>
<dbReference type="GO" id="GO:0006488">
    <property type="term" value="P:dolichol-linked oligosaccharide biosynthetic process"/>
    <property type="evidence" value="ECO:0007669"/>
    <property type="project" value="TreeGrafter"/>
</dbReference>
<dbReference type="SUPFAM" id="SSF53448">
    <property type="entry name" value="Nucleotide-diphospho-sugar transferases"/>
    <property type="match status" value="1"/>
</dbReference>
<evidence type="ECO:0000256" key="1">
    <source>
        <dbReference type="ARBA" id="ARBA00001913"/>
    </source>
</evidence>
<sequence>MSSVSVILPTYNEAENLPELVERLDKALGGGYEVVVVDDNSPDGTAEVARRLAERFPVRVVVREGRRGLSSAVVEGARAASGEVVVVMDADLQHPPELVPRLVEAARRGCLAVASRYVQGGRVAGWPLARRVTSRGAVLLARLLLREARGVKDPVSGFFAYRRDCVAGVKPTGLYKILLDVLVQCKPVCVEEIPFVFGQRTRGRSKLGRRHIVDFVRQVLVLSRWRPLKFAAVGATGVGVAWAVLYLLGWLPTVFSTAAAIEVSLTTNYLLNRMWTFADRGTPLLGGWIRYHAATAVGNLTNYLVTNVLSLLGVLVYAAYLAGVVSGYVANYIFSELEVFK</sequence>
<dbReference type="PANTHER" id="PTHR43398">
    <property type="entry name" value="DOLICHOL-PHOSPHATE MANNOSYLTRANSFERASE SUBUNIT 1"/>
    <property type="match status" value="1"/>
</dbReference>
<dbReference type="EC" id="2.4.1.83" evidence="8"/>
<feature type="domain" description="Glycosyltransferase 2-like" evidence="23">
    <location>
        <begin position="5"/>
        <end position="164"/>
    </location>
</feature>
<dbReference type="GO" id="GO:0004582">
    <property type="term" value="F:dolichyl-phosphate beta-D-mannosyltransferase activity"/>
    <property type="evidence" value="ECO:0007669"/>
    <property type="project" value="UniProtKB-EC"/>
</dbReference>
<dbReference type="KEGG" id="pyr:P186_2853"/>
<dbReference type="Gene3D" id="3.90.550.10">
    <property type="entry name" value="Spore Coat Polysaccharide Biosynthesis Protein SpsA, Chain A"/>
    <property type="match status" value="1"/>
</dbReference>
<evidence type="ECO:0000313" key="26">
    <source>
        <dbReference type="Proteomes" id="UP000005867"/>
    </source>
</evidence>
<evidence type="ECO:0000259" key="23">
    <source>
        <dbReference type="Pfam" id="PF00535"/>
    </source>
</evidence>
<dbReference type="Pfam" id="PF04138">
    <property type="entry name" value="GtrA_DPMS_TM"/>
    <property type="match status" value="1"/>
</dbReference>
<name>G7VFM3_9CREN</name>
<evidence type="ECO:0000256" key="8">
    <source>
        <dbReference type="ARBA" id="ARBA00012704"/>
    </source>
</evidence>
<evidence type="ECO:0000256" key="13">
    <source>
        <dbReference type="ARBA" id="ARBA00022842"/>
    </source>
</evidence>
<dbReference type="GO" id="GO:0006506">
    <property type="term" value="P:GPI anchor biosynthetic process"/>
    <property type="evidence" value="ECO:0007669"/>
    <property type="project" value="TreeGrafter"/>
</dbReference>
<feature type="domain" description="GtrA/DPMS transmembrane" evidence="24">
    <location>
        <begin position="229"/>
        <end position="340"/>
    </location>
</feature>
<evidence type="ECO:0000256" key="17">
    <source>
        <dbReference type="ARBA" id="ARBA00053724"/>
    </source>
</evidence>
<dbReference type="GO" id="GO:0016020">
    <property type="term" value="C:membrane"/>
    <property type="evidence" value="ECO:0007669"/>
    <property type="project" value="UniProtKB-SubCell"/>
</dbReference>
<evidence type="ECO:0000256" key="3">
    <source>
        <dbReference type="ARBA" id="ARBA00001946"/>
    </source>
</evidence>
<evidence type="ECO:0000256" key="12">
    <source>
        <dbReference type="ARBA" id="ARBA00022723"/>
    </source>
</evidence>
<dbReference type="RefSeq" id="WP_014290054.1">
    <property type="nucleotide sequence ID" value="NC_016645.1"/>
</dbReference>
<gene>
    <name evidence="25" type="ORF">P186_2853</name>
</gene>
<feature type="transmembrane region" description="Helical" evidence="22">
    <location>
        <begin position="308"/>
        <end position="334"/>
    </location>
</feature>
<dbReference type="GO" id="GO:0046872">
    <property type="term" value="F:metal ion binding"/>
    <property type="evidence" value="ECO:0007669"/>
    <property type="project" value="UniProtKB-KW"/>
</dbReference>
<keyword evidence="14 22" id="KW-1133">Transmembrane helix</keyword>